<feature type="compositionally biased region" description="Basic and acidic residues" evidence="7">
    <location>
        <begin position="557"/>
        <end position="573"/>
    </location>
</feature>
<dbReference type="GO" id="GO:0008270">
    <property type="term" value="F:zinc ion binding"/>
    <property type="evidence" value="ECO:0007669"/>
    <property type="project" value="UniProtKB-KW"/>
</dbReference>
<evidence type="ECO:0000256" key="6">
    <source>
        <dbReference type="PROSITE-ProRule" id="PRU00047"/>
    </source>
</evidence>
<dbReference type="Gramene" id="PRQ28030">
    <property type="protein sequence ID" value="PRQ28030"/>
    <property type="gene ID" value="RchiOBHm_Chr6g0311661"/>
</dbReference>
<keyword evidence="2" id="KW-0479">Metal-binding</keyword>
<accession>A0A2P6Q1F7</accession>
<proteinExistence type="predicted"/>
<protein>
    <submittedName>
        <fullName evidence="11">Putative transcription factor interactor and regulator CCHC(Zn) family</fullName>
    </submittedName>
</protein>
<dbReference type="PANTHER" id="PTHR15439:SF11">
    <property type="entry name" value="E3 UBIQUITIN LIGASE PQT3-LIKE ISOFORM X1"/>
    <property type="match status" value="1"/>
</dbReference>
<feature type="compositionally biased region" description="Basic and acidic residues" evidence="7">
    <location>
        <begin position="773"/>
        <end position="792"/>
    </location>
</feature>
<evidence type="ECO:0000259" key="10">
    <source>
        <dbReference type="PROSITE" id="PS51282"/>
    </source>
</evidence>
<feature type="compositionally biased region" description="Basic and acidic residues" evidence="7">
    <location>
        <begin position="591"/>
        <end position="603"/>
    </location>
</feature>
<dbReference type="AlphaFoldDB" id="A0A2P6Q1F7"/>
<feature type="compositionally biased region" description="Basic and acidic residues" evidence="7">
    <location>
        <begin position="616"/>
        <end position="629"/>
    </location>
</feature>
<dbReference type="GO" id="GO:0006511">
    <property type="term" value="P:ubiquitin-dependent protein catabolic process"/>
    <property type="evidence" value="ECO:0007669"/>
    <property type="project" value="TreeGrafter"/>
</dbReference>
<dbReference type="GO" id="GO:0061630">
    <property type="term" value="F:ubiquitin protein ligase activity"/>
    <property type="evidence" value="ECO:0007669"/>
    <property type="project" value="InterPro"/>
</dbReference>
<feature type="compositionally biased region" description="Basic residues" evidence="7">
    <location>
        <begin position="735"/>
        <end position="748"/>
    </location>
</feature>
<keyword evidence="5" id="KW-0539">Nucleus</keyword>
<dbReference type="Pfam" id="PF08783">
    <property type="entry name" value="DWNN"/>
    <property type="match status" value="1"/>
</dbReference>
<dbReference type="STRING" id="74649.A0A2P6Q1F7"/>
<evidence type="ECO:0000256" key="4">
    <source>
        <dbReference type="ARBA" id="ARBA00022833"/>
    </source>
</evidence>
<evidence type="ECO:0000256" key="7">
    <source>
        <dbReference type="SAM" id="MobiDB-lite"/>
    </source>
</evidence>
<dbReference type="Gene3D" id="3.10.20.90">
    <property type="entry name" value="Phosphatidylinositol 3-kinase Catalytic Subunit, Chain A, domain 1"/>
    <property type="match status" value="1"/>
</dbReference>
<dbReference type="Proteomes" id="UP000238479">
    <property type="component" value="Chromosome 6"/>
</dbReference>
<evidence type="ECO:0000259" key="9">
    <source>
        <dbReference type="PROSITE" id="PS50158"/>
    </source>
</evidence>
<evidence type="ECO:0000313" key="11">
    <source>
        <dbReference type="EMBL" id="PRQ28030.1"/>
    </source>
</evidence>
<dbReference type="CDD" id="cd16620">
    <property type="entry name" value="vRING-HC-C4C4_RBBP6"/>
    <property type="match status" value="1"/>
</dbReference>
<dbReference type="InterPro" id="IPR014891">
    <property type="entry name" value="DWNN_domain"/>
</dbReference>
<feature type="domain" description="CCHC-type" evidence="9">
    <location>
        <begin position="432"/>
        <end position="446"/>
    </location>
</feature>
<evidence type="ECO:0000256" key="3">
    <source>
        <dbReference type="ARBA" id="ARBA00022771"/>
    </source>
</evidence>
<dbReference type="InterPro" id="IPR001841">
    <property type="entry name" value="Znf_RING"/>
</dbReference>
<comment type="caution">
    <text evidence="11">The sequence shown here is derived from an EMBL/GenBank/DDBJ whole genome shotgun (WGS) entry which is preliminary data.</text>
</comment>
<dbReference type="SMART" id="SM00184">
    <property type="entry name" value="RING"/>
    <property type="match status" value="1"/>
</dbReference>
<dbReference type="PROSITE" id="PS00518">
    <property type="entry name" value="ZF_RING_1"/>
    <property type="match status" value="1"/>
</dbReference>
<gene>
    <name evidence="11" type="ORF">RchiOBHm_Chr6g0311661</name>
</gene>
<dbReference type="InterPro" id="IPR013083">
    <property type="entry name" value="Znf_RING/FYVE/PHD"/>
</dbReference>
<dbReference type="SMART" id="SM01180">
    <property type="entry name" value="DWNN"/>
    <property type="match status" value="1"/>
</dbReference>
<feature type="compositionally biased region" description="Basic and acidic residues" evidence="7">
    <location>
        <begin position="685"/>
        <end position="697"/>
    </location>
</feature>
<dbReference type="GO" id="GO:0005634">
    <property type="term" value="C:nucleus"/>
    <property type="evidence" value="ECO:0007669"/>
    <property type="project" value="UniProtKB-SubCell"/>
</dbReference>
<dbReference type="Gene3D" id="3.30.40.10">
    <property type="entry name" value="Zinc/RING finger domain, C3HC4 (zinc finger)"/>
    <property type="match status" value="1"/>
</dbReference>
<dbReference type="PROSITE" id="PS50089">
    <property type="entry name" value="ZF_RING_2"/>
    <property type="match status" value="1"/>
</dbReference>
<dbReference type="InterPro" id="IPR017907">
    <property type="entry name" value="Znf_RING_CS"/>
</dbReference>
<reference evidence="11 12" key="1">
    <citation type="journal article" date="2018" name="Nat. Genet.">
        <title>The Rosa genome provides new insights in the design of modern roses.</title>
        <authorList>
            <person name="Bendahmane M."/>
        </authorList>
    </citation>
    <scope>NUCLEOTIDE SEQUENCE [LARGE SCALE GENOMIC DNA]</scope>
    <source>
        <strain evidence="12">cv. Old Blush</strain>
    </source>
</reference>
<keyword evidence="3 6" id="KW-0863">Zinc-finger</keyword>
<dbReference type="SUPFAM" id="SSF57850">
    <property type="entry name" value="RING/U-box"/>
    <property type="match status" value="1"/>
</dbReference>
<feature type="domain" description="DWNN" evidence="10">
    <location>
        <begin position="3"/>
        <end position="77"/>
    </location>
</feature>
<dbReference type="GO" id="GO:0016567">
    <property type="term" value="P:protein ubiquitination"/>
    <property type="evidence" value="ECO:0007669"/>
    <property type="project" value="InterPro"/>
</dbReference>
<dbReference type="GO" id="GO:0003676">
    <property type="term" value="F:nucleic acid binding"/>
    <property type="evidence" value="ECO:0007669"/>
    <property type="project" value="InterPro"/>
</dbReference>
<dbReference type="InterPro" id="IPR001878">
    <property type="entry name" value="Znf_CCHC"/>
</dbReference>
<keyword evidence="4" id="KW-0862">Zinc</keyword>
<keyword evidence="12" id="KW-1185">Reference proteome</keyword>
<feature type="region of interest" description="Disordered" evidence="7">
    <location>
        <begin position="557"/>
        <end position="814"/>
    </location>
</feature>
<dbReference type="InterPro" id="IPR033489">
    <property type="entry name" value="RBBP6"/>
</dbReference>
<feature type="domain" description="RING-type" evidence="8">
    <location>
        <begin position="213"/>
        <end position="251"/>
    </location>
</feature>
<dbReference type="PROSITE" id="PS50158">
    <property type="entry name" value="ZF_CCHC"/>
    <property type="match status" value="1"/>
</dbReference>
<dbReference type="OMA" id="NDRRDHC"/>
<evidence type="ECO:0000313" key="12">
    <source>
        <dbReference type="Proteomes" id="UP000238479"/>
    </source>
</evidence>
<evidence type="ECO:0000256" key="1">
    <source>
        <dbReference type="ARBA" id="ARBA00004123"/>
    </source>
</evidence>
<dbReference type="GO" id="GO:0006397">
    <property type="term" value="P:mRNA processing"/>
    <property type="evidence" value="ECO:0007669"/>
    <property type="project" value="InterPro"/>
</dbReference>
<dbReference type="Pfam" id="PF13923">
    <property type="entry name" value="zf-C3HC4_2"/>
    <property type="match status" value="1"/>
</dbReference>
<dbReference type="PROSITE" id="PS51282">
    <property type="entry name" value="DWNN"/>
    <property type="match status" value="1"/>
</dbReference>
<evidence type="ECO:0000256" key="2">
    <source>
        <dbReference type="ARBA" id="ARBA00022723"/>
    </source>
</evidence>
<dbReference type="OrthoDB" id="106784at2759"/>
<feature type="compositionally biased region" description="Basic and acidic residues" evidence="7">
    <location>
        <begin position="646"/>
        <end position="659"/>
    </location>
</feature>
<evidence type="ECO:0000256" key="5">
    <source>
        <dbReference type="ARBA" id="ARBA00023242"/>
    </source>
</evidence>
<comment type="subcellular location">
    <subcellularLocation>
        <location evidence="1">Nucleus</location>
    </subcellularLocation>
</comment>
<evidence type="ECO:0000259" key="8">
    <source>
        <dbReference type="PROSITE" id="PS50089"/>
    </source>
</evidence>
<dbReference type="EMBL" id="PDCK01000044">
    <property type="protein sequence ID" value="PRQ28030.1"/>
    <property type="molecule type" value="Genomic_DNA"/>
</dbReference>
<sequence length="814" mass="91529">MAVQFKFRSSAKFDSVDLEGRASIRVRDLKAKIIRHNNLNICQDSDLVFSDSITGQEYTNENIQIPCGSSVIIKRVPAGSVHVDMPHFNCKEAGNPPNVETVDFDDFGVDVYPVPEATFVCSGLDADKDACSLGYEPNTGITRCLEPAVGGCQKLEASGISDAIPGSHSHGGVEQILPQTKSRPEVQEDFNLKKMGCDPVDTKHADMPSEMKCSLCNSFFKEAVMIPCCQHSFCEKCIRQMLLEKARCPKCFSTKSRIEDLLPNISLRQAMEHFQESQNLITVPDNAFCQYAPDGESGIQAKDVSCGGSIFQRESELPHSPETGMGSNNCLAESACHSPFKNDAPYHFGARNMQKFPKFSHKNNQIEGDGYGSTRVAPYGLAAFDDFQGESKPIPEEAEPVIKKKRPPWVYTAGGGKSFMESGRNRKGDRACYMCGSPDHLIRVCPVATSPRPMLHSGNAVFPGAMPGYVPPYWDGALLPHTPPFRNLYGNHGMTALDTMLIPHAPFSVHPYMHTPSMYRSIPGFGGYMGMGGVAPLPETGEDCYISRSEFLDLEGQEKRSKLSKENFRRDQSCDDDEDWGRHQYNGSARLQEHKSFVNREKSVSYSSDGSTKRSQRQDRHRNQIDDNNIHLVGLQKSSHLVVGHQDGKLYNRTEKSSSELDDMPSSSSWHSEEKHKHYHRSSRKQNERREQCDCDKHKHYHRSSRYQKERREQCGSDSSRSHHQNIIEKDDKRKGIRHNNKRHKHHSNSGSGLEHSVSSDKKLQKGSSHNFRKSEHNAKSSVDERSHDRWKMVSGSDEDSGENYRYCKQKRVK</sequence>
<name>A0A2P6Q1F7_ROSCH</name>
<dbReference type="PANTHER" id="PTHR15439">
    <property type="entry name" value="RETINOBLASTOMA-BINDING PROTEIN 6"/>
    <property type="match status" value="1"/>
</dbReference>
<organism evidence="11 12">
    <name type="scientific">Rosa chinensis</name>
    <name type="common">China rose</name>
    <dbReference type="NCBI Taxonomy" id="74649"/>
    <lineage>
        <taxon>Eukaryota</taxon>
        <taxon>Viridiplantae</taxon>
        <taxon>Streptophyta</taxon>
        <taxon>Embryophyta</taxon>
        <taxon>Tracheophyta</taxon>
        <taxon>Spermatophyta</taxon>
        <taxon>Magnoliopsida</taxon>
        <taxon>eudicotyledons</taxon>
        <taxon>Gunneridae</taxon>
        <taxon>Pentapetalae</taxon>
        <taxon>rosids</taxon>
        <taxon>fabids</taxon>
        <taxon>Rosales</taxon>
        <taxon>Rosaceae</taxon>
        <taxon>Rosoideae</taxon>
        <taxon>Rosoideae incertae sedis</taxon>
        <taxon>Rosa</taxon>
    </lineage>
</organism>